<dbReference type="Pfam" id="PF17649">
    <property type="entry name" value="VPS38"/>
    <property type="match status" value="1"/>
</dbReference>
<dbReference type="AlphaFoldDB" id="A0A0G4IKS8"/>
<dbReference type="Proteomes" id="UP000039324">
    <property type="component" value="Unassembled WGS sequence"/>
</dbReference>
<keyword evidence="2" id="KW-1185">Reference proteome</keyword>
<dbReference type="GO" id="GO:0034272">
    <property type="term" value="C:phosphatidylinositol 3-kinase complex, class III, type II"/>
    <property type="evidence" value="ECO:0007669"/>
    <property type="project" value="InterPro"/>
</dbReference>
<gene>
    <name evidence="1" type="ORF">PBRA_004574</name>
</gene>
<protein>
    <submittedName>
        <fullName evidence="1">Uncharacterized protein</fullName>
    </submittedName>
</protein>
<reference evidence="1 2" key="1">
    <citation type="submission" date="2015-02" db="EMBL/GenBank/DDBJ databases">
        <authorList>
            <person name="Chooi Y.-H."/>
        </authorList>
    </citation>
    <scope>NUCLEOTIDE SEQUENCE [LARGE SCALE GENOMIC DNA]</scope>
    <source>
        <strain evidence="1">E3</strain>
    </source>
</reference>
<dbReference type="EMBL" id="CDSF01000035">
    <property type="protein sequence ID" value="CEO95861.1"/>
    <property type="molecule type" value="Genomic_DNA"/>
</dbReference>
<organism evidence="1 2">
    <name type="scientific">Plasmodiophora brassicae</name>
    <name type="common">Clubroot disease agent</name>
    <dbReference type="NCBI Taxonomy" id="37360"/>
    <lineage>
        <taxon>Eukaryota</taxon>
        <taxon>Sar</taxon>
        <taxon>Rhizaria</taxon>
        <taxon>Endomyxa</taxon>
        <taxon>Phytomyxea</taxon>
        <taxon>Plasmodiophorida</taxon>
        <taxon>Plasmodiophoridae</taxon>
        <taxon>Plasmodiophora</taxon>
    </lineage>
</organism>
<sequence length="253" mass="28286">MRQQVLAIQKLQEINRRRAQDLRERLDQLSLACRSLMNAAPSEARDESAQSTHVDRCLEAIYLQRRRIVKCLLERLYTIKRVTFNTCSIVACLLPDDCFDLHATIHSGDPESAQGTVAALGYIVFVTIVTAWLYNVHLPHPLTYFGSESSVTCRLYGAPQKYALSLESPGPEFQTALELLDQDIRYVCQCAGLPLSLLPALSLLPNLLMFLEAVQLPLTRIPFAFHQSQTELDSVSMGDLNDADSGSDFVLVD</sequence>
<dbReference type="InterPro" id="IPR040939">
    <property type="entry name" value="Vps38"/>
</dbReference>
<evidence type="ECO:0000313" key="1">
    <source>
        <dbReference type="EMBL" id="CEO95861.1"/>
    </source>
</evidence>
<name>A0A0G4IKS8_PLABS</name>
<proteinExistence type="predicted"/>
<evidence type="ECO:0000313" key="2">
    <source>
        <dbReference type="Proteomes" id="UP000039324"/>
    </source>
</evidence>
<accession>A0A0G4IKS8</accession>